<feature type="non-terminal residue" evidence="1">
    <location>
        <position position="43"/>
    </location>
</feature>
<dbReference type="EMBL" id="UINC01089121">
    <property type="protein sequence ID" value="SVC39932.1"/>
    <property type="molecule type" value="Genomic_DNA"/>
</dbReference>
<organism evidence="1">
    <name type="scientific">marine metagenome</name>
    <dbReference type="NCBI Taxonomy" id="408172"/>
    <lineage>
        <taxon>unclassified sequences</taxon>
        <taxon>metagenomes</taxon>
        <taxon>ecological metagenomes</taxon>
    </lineage>
</organism>
<dbReference type="AlphaFoldDB" id="A0A382LXX9"/>
<proteinExistence type="predicted"/>
<sequence>MLERIKNIQGRFAEIELSLSDPDISKQLDKMETLGREHATLRP</sequence>
<gene>
    <name evidence="1" type="ORF">METZ01_LOCUS292786</name>
</gene>
<reference evidence="1" key="1">
    <citation type="submission" date="2018-05" db="EMBL/GenBank/DDBJ databases">
        <authorList>
            <person name="Lanie J.A."/>
            <person name="Ng W.-L."/>
            <person name="Kazmierczak K.M."/>
            <person name="Andrzejewski T.M."/>
            <person name="Davidsen T.M."/>
            <person name="Wayne K.J."/>
            <person name="Tettelin H."/>
            <person name="Glass J.I."/>
            <person name="Rusch D."/>
            <person name="Podicherti R."/>
            <person name="Tsui H.-C.T."/>
            <person name="Winkler M.E."/>
        </authorList>
    </citation>
    <scope>NUCLEOTIDE SEQUENCE</scope>
</reference>
<dbReference type="Gene3D" id="6.10.140.1950">
    <property type="match status" value="1"/>
</dbReference>
<evidence type="ECO:0000313" key="1">
    <source>
        <dbReference type="EMBL" id="SVC39932.1"/>
    </source>
</evidence>
<accession>A0A382LXX9</accession>
<name>A0A382LXX9_9ZZZZ</name>
<protein>
    <recommendedName>
        <fullName evidence="2">Peptide chain release factor domain-containing protein</fullName>
    </recommendedName>
</protein>
<evidence type="ECO:0008006" key="2">
    <source>
        <dbReference type="Google" id="ProtNLM"/>
    </source>
</evidence>